<dbReference type="PANTHER" id="PTHR42759">
    <property type="entry name" value="MOXR FAMILY PROTEIN"/>
    <property type="match status" value="1"/>
</dbReference>
<evidence type="ECO:0000259" key="2">
    <source>
        <dbReference type="Pfam" id="PF17863"/>
    </source>
</evidence>
<feature type="domain" description="ATPase AAA-3" evidence="1">
    <location>
        <begin position="48"/>
        <end position="177"/>
    </location>
</feature>
<dbReference type="InterPro" id="IPR050764">
    <property type="entry name" value="CbbQ/NirQ/NorQ/GpvN"/>
</dbReference>
<dbReference type="Gene3D" id="3.40.50.300">
    <property type="entry name" value="P-loop containing nucleotide triphosphate hydrolases"/>
    <property type="match status" value="1"/>
</dbReference>
<name>A0ABP8MWC9_9BACT</name>
<dbReference type="InterPro" id="IPR011703">
    <property type="entry name" value="ATPase_AAA-3"/>
</dbReference>
<dbReference type="Pfam" id="PF07726">
    <property type="entry name" value="AAA_3"/>
    <property type="match status" value="1"/>
</dbReference>
<dbReference type="Gene3D" id="1.10.8.80">
    <property type="entry name" value="Magnesium chelatase subunit I, C-Terminal domain"/>
    <property type="match status" value="1"/>
</dbReference>
<dbReference type="InterPro" id="IPR041628">
    <property type="entry name" value="ChlI/MoxR_AAA_lid"/>
</dbReference>
<evidence type="ECO:0000259" key="1">
    <source>
        <dbReference type="Pfam" id="PF07726"/>
    </source>
</evidence>
<keyword evidence="4" id="KW-1185">Reference proteome</keyword>
<dbReference type="SUPFAM" id="SSF52540">
    <property type="entry name" value="P-loop containing nucleoside triphosphate hydrolases"/>
    <property type="match status" value="1"/>
</dbReference>
<evidence type="ECO:0000313" key="3">
    <source>
        <dbReference type="EMBL" id="GAA4455579.1"/>
    </source>
</evidence>
<dbReference type="PIRSF" id="PIRSF002849">
    <property type="entry name" value="AAA_ATPase_chaperone_MoxR_prd"/>
    <property type="match status" value="1"/>
</dbReference>
<evidence type="ECO:0000313" key="4">
    <source>
        <dbReference type="Proteomes" id="UP001501410"/>
    </source>
</evidence>
<organism evidence="3 4">
    <name type="scientific">Rurimicrobium arvi</name>
    <dbReference type="NCBI Taxonomy" id="2049916"/>
    <lineage>
        <taxon>Bacteria</taxon>
        <taxon>Pseudomonadati</taxon>
        <taxon>Bacteroidota</taxon>
        <taxon>Chitinophagia</taxon>
        <taxon>Chitinophagales</taxon>
        <taxon>Chitinophagaceae</taxon>
        <taxon>Rurimicrobium</taxon>
    </lineage>
</organism>
<dbReference type="Pfam" id="PF17863">
    <property type="entry name" value="AAA_lid_2"/>
    <property type="match status" value="1"/>
</dbReference>
<reference evidence="4" key="1">
    <citation type="journal article" date="2019" name="Int. J. Syst. Evol. Microbiol.">
        <title>The Global Catalogue of Microorganisms (GCM) 10K type strain sequencing project: providing services to taxonomists for standard genome sequencing and annotation.</title>
        <authorList>
            <consortium name="The Broad Institute Genomics Platform"/>
            <consortium name="The Broad Institute Genome Sequencing Center for Infectious Disease"/>
            <person name="Wu L."/>
            <person name="Ma J."/>
        </authorList>
    </citation>
    <scope>NUCLEOTIDE SEQUENCE [LARGE SCALE GENOMIC DNA]</scope>
    <source>
        <strain evidence="4">JCM 31921</strain>
    </source>
</reference>
<dbReference type="PANTHER" id="PTHR42759:SF1">
    <property type="entry name" value="MAGNESIUM-CHELATASE SUBUNIT CHLD"/>
    <property type="match status" value="1"/>
</dbReference>
<sequence>MSVYSSDVEAANALKVQFETLKKTIAKVIVGQEQVVDQLLISILCNGHSLLVGVPGLAKTLLIKTVADVMDLSFKRIQFTPDLMPGDIVGAEILDESRNFRFVKGPIFANIVLADEINRTPPKTQAALLEAMQEKNVTAGGTIYKLPAPFFVLATQNPIEQEGTYPLPEAQLDRFMFMIRLDYPSFREEVDIVKNTTGAYTADLHKVMDAANIQEFQALVRRVPVADNVLEYAVALSQKTRPGNDTAPEITQKYIAYGAGPRASQYLVMAAKCHALLKGKYSPDIEDVKAMAEAVLRHRVVRNYRAEAEGLSQESLIRQLL</sequence>
<protein>
    <submittedName>
        <fullName evidence="3">MoxR family ATPase</fullName>
    </submittedName>
</protein>
<dbReference type="InterPro" id="IPR027417">
    <property type="entry name" value="P-loop_NTPase"/>
</dbReference>
<dbReference type="CDD" id="cd00009">
    <property type="entry name" value="AAA"/>
    <property type="match status" value="1"/>
</dbReference>
<dbReference type="Proteomes" id="UP001501410">
    <property type="component" value="Unassembled WGS sequence"/>
</dbReference>
<comment type="caution">
    <text evidence="3">The sequence shown here is derived from an EMBL/GenBank/DDBJ whole genome shotgun (WGS) entry which is preliminary data.</text>
</comment>
<gene>
    <name evidence="3" type="ORF">GCM10023092_19470</name>
</gene>
<proteinExistence type="predicted"/>
<accession>A0ABP8MWC9</accession>
<dbReference type="RefSeq" id="WP_344826103.1">
    <property type="nucleotide sequence ID" value="NZ_BAABEZ010000022.1"/>
</dbReference>
<dbReference type="EMBL" id="BAABEZ010000022">
    <property type="protein sequence ID" value="GAA4455579.1"/>
    <property type="molecule type" value="Genomic_DNA"/>
</dbReference>
<feature type="domain" description="ChlI/MoxR AAA lid" evidence="2">
    <location>
        <begin position="250"/>
        <end position="318"/>
    </location>
</feature>